<sequence length="106" mass="11117">MVRTLTDAGGADLMHDDASFVLTFGSGTATGVSQCGVHTYGAVTEVDPTSALGDFTLDLGTPSGPDCILGDDPGSLPMGQLSWGWDPQARHYWLSTGYVAWFFAEA</sequence>
<dbReference type="AlphaFoldDB" id="A0A7K1FFG9"/>
<dbReference type="EMBL" id="WLYK01000001">
    <property type="protein sequence ID" value="MTD12848.1"/>
    <property type="molecule type" value="Genomic_DNA"/>
</dbReference>
<proteinExistence type="predicted"/>
<comment type="caution">
    <text evidence="1">The sequence shown here is derived from an EMBL/GenBank/DDBJ whole genome shotgun (WGS) entry which is preliminary data.</text>
</comment>
<dbReference type="Proteomes" id="UP000460221">
    <property type="component" value="Unassembled WGS sequence"/>
</dbReference>
<evidence type="ECO:0000313" key="1">
    <source>
        <dbReference type="EMBL" id="MTD12848.1"/>
    </source>
</evidence>
<organism evidence="1 2">
    <name type="scientific">Nakamurella alba</name>
    <dbReference type="NCBI Taxonomy" id="2665158"/>
    <lineage>
        <taxon>Bacteria</taxon>
        <taxon>Bacillati</taxon>
        <taxon>Actinomycetota</taxon>
        <taxon>Actinomycetes</taxon>
        <taxon>Nakamurellales</taxon>
        <taxon>Nakamurellaceae</taxon>
        <taxon>Nakamurella</taxon>
    </lineage>
</organism>
<keyword evidence="2" id="KW-1185">Reference proteome</keyword>
<accession>A0A7K1FFG9</accession>
<gene>
    <name evidence="1" type="ORF">GIS00_02670</name>
</gene>
<name>A0A7K1FFG9_9ACTN</name>
<evidence type="ECO:0000313" key="2">
    <source>
        <dbReference type="Proteomes" id="UP000460221"/>
    </source>
</evidence>
<dbReference type="RefSeq" id="WP_154766838.1">
    <property type="nucleotide sequence ID" value="NZ_WLYK01000001.1"/>
</dbReference>
<reference evidence="1 2" key="1">
    <citation type="submission" date="2019-11" db="EMBL/GenBank/DDBJ databases">
        <authorList>
            <person name="Jiang L.-Q."/>
        </authorList>
    </citation>
    <scope>NUCLEOTIDE SEQUENCE [LARGE SCALE GENOMIC DNA]</scope>
    <source>
        <strain evidence="1 2">YIM 132087</strain>
    </source>
</reference>
<protein>
    <submittedName>
        <fullName evidence="1">Uncharacterized protein</fullName>
    </submittedName>
</protein>